<name>A0ABD6FEP7_9PSEU</name>
<comment type="caution">
    <text evidence="10">The sequence shown here is derived from an EMBL/GenBank/DDBJ whole genome shotgun (WGS) entry which is preliminary data.</text>
</comment>
<evidence type="ECO:0000256" key="3">
    <source>
        <dbReference type="ARBA" id="ARBA00022679"/>
    </source>
</evidence>
<evidence type="ECO:0000256" key="8">
    <source>
        <dbReference type="SAM" id="MobiDB-lite"/>
    </source>
</evidence>
<dbReference type="EMBL" id="QGUI02000037">
    <property type="protein sequence ID" value="MFO7191584.1"/>
    <property type="molecule type" value="Genomic_DNA"/>
</dbReference>
<evidence type="ECO:0000256" key="4">
    <source>
        <dbReference type="ARBA" id="ARBA00022692"/>
    </source>
</evidence>
<dbReference type="GO" id="GO:0016757">
    <property type="term" value="F:glycosyltransferase activity"/>
    <property type="evidence" value="ECO:0007669"/>
    <property type="project" value="UniProtKB-KW"/>
</dbReference>
<feature type="transmembrane region" description="Helical" evidence="9">
    <location>
        <begin position="396"/>
        <end position="416"/>
    </location>
</feature>
<keyword evidence="6 9" id="KW-0472">Membrane</keyword>
<feature type="transmembrane region" description="Helical" evidence="9">
    <location>
        <begin position="89"/>
        <end position="109"/>
    </location>
</feature>
<dbReference type="GO" id="GO:0016020">
    <property type="term" value="C:membrane"/>
    <property type="evidence" value="ECO:0007669"/>
    <property type="project" value="UniProtKB-SubCell"/>
</dbReference>
<evidence type="ECO:0000256" key="5">
    <source>
        <dbReference type="ARBA" id="ARBA00022989"/>
    </source>
</evidence>
<reference evidence="10 11" key="1">
    <citation type="journal article" date="2021" name="BMC Genomics">
        <title>Genome-resolved metagenome and metatranscriptome analyses of thermophilic composting reveal key bacterial players and their metabolic interactions.</title>
        <authorList>
            <person name="Braga L.P.P."/>
            <person name="Pereira R.V."/>
            <person name="Martins L.F."/>
            <person name="Moura L.M.S."/>
            <person name="Sanchez F.B."/>
            <person name="Patane J.S.L."/>
            <person name="da Silva A.M."/>
            <person name="Setubal J.C."/>
        </authorList>
    </citation>
    <scope>NUCLEOTIDE SEQUENCE [LARGE SCALE GENOMIC DNA]</scope>
    <source>
        <strain evidence="10">ZC4RG45</strain>
    </source>
</reference>
<evidence type="ECO:0000313" key="11">
    <source>
        <dbReference type="Proteomes" id="UP000249324"/>
    </source>
</evidence>
<feature type="compositionally biased region" description="Basic and acidic residues" evidence="8">
    <location>
        <begin position="509"/>
        <end position="519"/>
    </location>
</feature>
<evidence type="ECO:0000256" key="7">
    <source>
        <dbReference type="ARBA" id="ARBA00043987"/>
    </source>
</evidence>
<keyword evidence="4 9" id="KW-0812">Transmembrane</keyword>
<evidence type="ECO:0000256" key="1">
    <source>
        <dbReference type="ARBA" id="ARBA00004141"/>
    </source>
</evidence>
<feature type="transmembrane region" description="Helical" evidence="9">
    <location>
        <begin position="428"/>
        <end position="448"/>
    </location>
</feature>
<feature type="transmembrane region" description="Helical" evidence="9">
    <location>
        <begin position="301"/>
        <end position="325"/>
    </location>
</feature>
<dbReference type="InterPro" id="IPR049829">
    <property type="entry name" value="MptA/B-like"/>
</dbReference>
<keyword evidence="5 9" id="KW-1133">Transmembrane helix</keyword>
<gene>
    <name evidence="10" type="primary">mptB</name>
    <name evidence="10" type="ORF">DIU77_005020</name>
</gene>
<keyword evidence="3" id="KW-0808">Transferase</keyword>
<keyword evidence="2 10" id="KW-0328">Glycosyltransferase</keyword>
<feature type="transmembrane region" description="Helical" evidence="9">
    <location>
        <begin position="455"/>
        <end position="476"/>
    </location>
</feature>
<evidence type="ECO:0000313" key="10">
    <source>
        <dbReference type="EMBL" id="MFO7191584.1"/>
    </source>
</evidence>
<protein>
    <submittedName>
        <fullName evidence="10">Polyprenol phosphomannose-dependent alpha 1,6 mannosyltransferase MptB</fullName>
    </submittedName>
</protein>
<feature type="transmembrane region" description="Helical" evidence="9">
    <location>
        <begin position="256"/>
        <end position="281"/>
    </location>
</feature>
<feature type="transmembrane region" description="Helical" evidence="9">
    <location>
        <begin position="362"/>
        <end position="384"/>
    </location>
</feature>
<dbReference type="AlphaFoldDB" id="A0ABD6FEP7"/>
<proteinExistence type="inferred from homology"/>
<dbReference type="Proteomes" id="UP000249324">
    <property type="component" value="Unassembled WGS sequence"/>
</dbReference>
<evidence type="ECO:0000256" key="9">
    <source>
        <dbReference type="SAM" id="Phobius"/>
    </source>
</evidence>
<feature type="transmembrane region" description="Helical" evidence="9">
    <location>
        <begin position="210"/>
        <end position="228"/>
    </location>
</feature>
<dbReference type="NCBIfam" id="NF038066">
    <property type="entry name" value="MptB"/>
    <property type="match status" value="1"/>
</dbReference>
<comment type="similarity">
    <text evidence="7">Belongs to the MptA/B family.</text>
</comment>
<feature type="transmembrane region" description="Helical" evidence="9">
    <location>
        <begin position="177"/>
        <end position="198"/>
    </location>
</feature>
<comment type="subcellular location">
    <subcellularLocation>
        <location evidence="1">Membrane</location>
        <topology evidence="1">Multi-pass membrane protein</topology>
    </subcellularLocation>
</comment>
<evidence type="ECO:0000256" key="6">
    <source>
        <dbReference type="ARBA" id="ARBA00023136"/>
    </source>
</evidence>
<feature type="transmembrane region" description="Helical" evidence="9">
    <location>
        <begin position="57"/>
        <end position="77"/>
    </location>
</feature>
<feature type="transmembrane region" description="Helical" evidence="9">
    <location>
        <begin position="12"/>
        <end position="37"/>
    </location>
</feature>
<sequence>MRATFVASRLPLRTIAAGTVGSVLMMLAALGAGGILISDPVIGAGPLSWIRYGHGRWLATWVLYAGFGLTVLAWIRLGRYVLRGKADATAVLVAAACWMAPLLISPPLFTRDAFVYLAQGALLYDLDPYTNAPNMVEGLPTVVQNVYTAWQSTPSPYGPLFLAIAKGVVTLTGDDPILGVIVLRLALLPGLLALVWVLTKLAPHLGGRAAIALWLAVASPMMVVHLWGGPHNELIMLAFLAGGVLAALQRKHLLAVFLGTLAMLIKPTGALVLPFIVWIWANHLPAERGRVRNFVTAFVPAVGLFAVVYAAGTWLSLGSINFGWLGALDGPQLIKNWLNFPTGIGQLLHFVADLFVDVPQSPFVTGARGVAWLVLACFATWQWWQARNGGVTAVKHLAITLLAVAMLAPPTLPWYFSWALVVAAGFTWTPRAMAVVVGGSVFLVLAFYPTGEQALYNWWYMAMVFVAMYLAARAMVQPEPLALRELLARGWQEIRPRRAAPSATAEAGEQPRRSRTPDR</sequence>
<accession>A0ABD6FEP7</accession>
<feature type="region of interest" description="Disordered" evidence="8">
    <location>
        <begin position="497"/>
        <end position="519"/>
    </location>
</feature>
<evidence type="ECO:0000256" key="2">
    <source>
        <dbReference type="ARBA" id="ARBA00022676"/>
    </source>
</evidence>
<dbReference type="Pfam" id="PF26314">
    <property type="entry name" value="MptA_B_family"/>
    <property type="match status" value="1"/>
</dbReference>
<organism evidence="10 11">
    <name type="scientific">Thermocrispum agreste</name>
    <dbReference type="NCBI Taxonomy" id="37925"/>
    <lineage>
        <taxon>Bacteria</taxon>
        <taxon>Bacillati</taxon>
        <taxon>Actinomycetota</taxon>
        <taxon>Actinomycetes</taxon>
        <taxon>Pseudonocardiales</taxon>
        <taxon>Pseudonocardiaceae</taxon>
        <taxon>Thermocrispum</taxon>
    </lineage>
</organism>